<evidence type="ECO:0000256" key="6">
    <source>
        <dbReference type="ARBA" id="ARBA00023015"/>
    </source>
</evidence>
<sequence>MEFWGVEVKSGQPLKVEPGVDKLLHLSQASLGEAKNKANESIPLFLNIDGQRLVLGTLSPEKCTHISYDLVFEKEFELSHNWKNGSVYFCGYKSVVSEDYPSEDSDDSDSGEEDIPLVAKENGKPEPKDETKAIAGKAGSAAAKPKVKIVEPNKDDKSKKDDSEEDDSEDDDSEDGSDDDESDDEDILAASDDSDDDEGEDDSSDEEDEATPKKAEPSKKRPAESATKTPAEKKAKLVTPQKTGADGKKGGGGHTATPHPAKQAGKTPANSDKSKQQTPKSAGGQVSCNTCSKTFNSEKALESHSKAKHAAK</sequence>
<evidence type="ECO:0000256" key="10">
    <source>
        <dbReference type="SAM" id="MobiDB-lite"/>
    </source>
</evidence>
<dbReference type="OMA" id="GCKSCTR"/>
<feature type="compositionally biased region" description="Low complexity" evidence="10">
    <location>
        <begin position="133"/>
        <end position="144"/>
    </location>
</feature>
<comment type="caution">
    <text evidence="12">The sequence shown here is derived from an EMBL/GenBank/DDBJ whole genome shotgun (WGS) entry which is preliminary data.</text>
</comment>
<dbReference type="FunCoup" id="A0A200R563">
    <property type="interactions" value="1790"/>
</dbReference>
<evidence type="ECO:0000256" key="3">
    <source>
        <dbReference type="ARBA" id="ARBA00022491"/>
    </source>
</evidence>
<evidence type="ECO:0000256" key="7">
    <source>
        <dbReference type="ARBA" id="ARBA00023163"/>
    </source>
</evidence>
<feature type="compositionally biased region" description="Polar residues" evidence="10">
    <location>
        <begin position="268"/>
        <end position="291"/>
    </location>
</feature>
<dbReference type="GO" id="GO:0005730">
    <property type="term" value="C:nucleolus"/>
    <property type="evidence" value="ECO:0007669"/>
    <property type="project" value="UniProtKB-SubCell"/>
</dbReference>
<evidence type="ECO:0000259" key="11">
    <source>
        <dbReference type="PROSITE" id="PS50157"/>
    </source>
</evidence>
<feature type="compositionally biased region" description="Acidic residues" evidence="10">
    <location>
        <begin position="100"/>
        <end position="115"/>
    </location>
</feature>
<feature type="compositionally biased region" description="Basic and acidic residues" evidence="10">
    <location>
        <begin position="210"/>
        <end position="223"/>
    </location>
</feature>
<evidence type="ECO:0000313" key="12">
    <source>
        <dbReference type="EMBL" id="OVA17867.1"/>
    </source>
</evidence>
<dbReference type="InterPro" id="IPR013087">
    <property type="entry name" value="Znf_C2H2_type"/>
</dbReference>
<dbReference type="GO" id="GO:0006325">
    <property type="term" value="P:chromatin organization"/>
    <property type="evidence" value="ECO:0007669"/>
    <property type="project" value="UniProtKB-KW"/>
</dbReference>
<organism evidence="12 13">
    <name type="scientific">Macleaya cordata</name>
    <name type="common">Five-seeded plume-poppy</name>
    <name type="synonym">Bocconia cordata</name>
    <dbReference type="NCBI Taxonomy" id="56857"/>
    <lineage>
        <taxon>Eukaryota</taxon>
        <taxon>Viridiplantae</taxon>
        <taxon>Streptophyta</taxon>
        <taxon>Embryophyta</taxon>
        <taxon>Tracheophyta</taxon>
        <taxon>Spermatophyta</taxon>
        <taxon>Magnoliopsida</taxon>
        <taxon>Ranunculales</taxon>
        <taxon>Papaveraceae</taxon>
        <taxon>Papaveroideae</taxon>
        <taxon>Macleaya</taxon>
    </lineage>
</organism>
<dbReference type="InterPro" id="IPR041232">
    <property type="entry name" value="NPL"/>
</dbReference>
<dbReference type="GO" id="GO:0016787">
    <property type="term" value="F:hydrolase activity"/>
    <property type="evidence" value="ECO:0007669"/>
    <property type="project" value="UniProtKB-KW"/>
</dbReference>
<dbReference type="Gene3D" id="2.60.120.340">
    <property type="entry name" value="Nucleoplasmin core domain"/>
    <property type="match status" value="1"/>
</dbReference>
<proteinExistence type="inferred from homology"/>
<keyword evidence="9" id="KW-0862">Zinc</keyword>
<dbReference type="Pfam" id="PF13912">
    <property type="entry name" value="zf-C2H2_6"/>
    <property type="match status" value="1"/>
</dbReference>
<gene>
    <name evidence="12" type="ORF">BVC80_1835g263</name>
</gene>
<evidence type="ECO:0000256" key="9">
    <source>
        <dbReference type="PROSITE-ProRule" id="PRU00042"/>
    </source>
</evidence>
<keyword evidence="4" id="KW-0378">Hydrolase</keyword>
<dbReference type="GO" id="GO:0008270">
    <property type="term" value="F:zinc ion binding"/>
    <property type="evidence" value="ECO:0007669"/>
    <property type="project" value="UniProtKB-KW"/>
</dbReference>
<feature type="compositionally biased region" description="Basic and acidic residues" evidence="10">
    <location>
        <begin position="121"/>
        <end position="132"/>
    </location>
</feature>
<dbReference type="Proteomes" id="UP000195402">
    <property type="component" value="Unassembled WGS sequence"/>
</dbReference>
<dbReference type="Pfam" id="PF17800">
    <property type="entry name" value="NPL"/>
    <property type="match status" value="1"/>
</dbReference>
<evidence type="ECO:0000256" key="8">
    <source>
        <dbReference type="ARBA" id="ARBA00023242"/>
    </source>
</evidence>
<comment type="subcellular location">
    <subcellularLocation>
        <location evidence="1">Nucleus</location>
        <location evidence="1">Nucleolus</location>
    </subcellularLocation>
</comment>
<evidence type="ECO:0000256" key="5">
    <source>
        <dbReference type="ARBA" id="ARBA00022853"/>
    </source>
</evidence>
<keyword evidence="13" id="KW-1185">Reference proteome</keyword>
<keyword evidence="5" id="KW-0156">Chromatin regulator</keyword>
<accession>A0A200R563</accession>
<keyword evidence="7" id="KW-0804">Transcription</keyword>
<keyword evidence="9" id="KW-0479">Metal-binding</keyword>
<feature type="compositionally biased region" description="Acidic residues" evidence="10">
    <location>
        <begin position="163"/>
        <end position="209"/>
    </location>
</feature>
<comment type="similarity">
    <text evidence="2">Belongs to the histone deacetylase HD2 family.</text>
</comment>
<feature type="domain" description="C2H2-type" evidence="11">
    <location>
        <begin position="286"/>
        <end position="312"/>
    </location>
</feature>
<dbReference type="OrthoDB" id="2019803at2759"/>
<reference evidence="12 13" key="1">
    <citation type="journal article" date="2017" name="Mol. Plant">
        <title>The Genome of Medicinal Plant Macleaya cordata Provides New Insights into Benzylisoquinoline Alkaloids Metabolism.</title>
        <authorList>
            <person name="Liu X."/>
            <person name="Liu Y."/>
            <person name="Huang P."/>
            <person name="Ma Y."/>
            <person name="Qing Z."/>
            <person name="Tang Q."/>
            <person name="Cao H."/>
            <person name="Cheng P."/>
            <person name="Zheng Y."/>
            <person name="Yuan Z."/>
            <person name="Zhou Y."/>
            <person name="Liu J."/>
            <person name="Tang Z."/>
            <person name="Zhuo Y."/>
            <person name="Zhang Y."/>
            <person name="Yu L."/>
            <person name="Huang J."/>
            <person name="Yang P."/>
            <person name="Peng Q."/>
            <person name="Zhang J."/>
            <person name="Jiang W."/>
            <person name="Zhang Z."/>
            <person name="Lin K."/>
            <person name="Ro D.K."/>
            <person name="Chen X."/>
            <person name="Xiong X."/>
            <person name="Shang Y."/>
            <person name="Huang S."/>
            <person name="Zeng J."/>
        </authorList>
    </citation>
    <scope>NUCLEOTIDE SEQUENCE [LARGE SCALE GENOMIC DNA]</scope>
    <source>
        <strain evidence="13">cv. BLH2017</strain>
        <tissue evidence="12">Root</tissue>
    </source>
</reference>
<dbReference type="EMBL" id="MVGT01000437">
    <property type="protein sequence ID" value="OVA17867.1"/>
    <property type="molecule type" value="Genomic_DNA"/>
</dbReference>
<dbReference type="PROSITE" id="PS50157">
    <property type="entry name" value="ZINC_FINGER_C2H2_2"/>
    <property type="match status" value="1"/>
</dbReference>
<keyword evidence="3" id="KW-0678">Repressor</keyword>
<feature type="region of interest" description="Disordered" evidence="10">
    <location>
        <begin position="99"/>
        <end position="291"/>
    </location>
</feature>
<dbReference type="InParanoid" id="A0A200R563"/>
<name>A0A200R563_MACCD</name>
<keyword evidence="8" id="KW-0539">Nucleus</keyword>
<keyword evidence="6" id="KW-0805">Transcription regulation</keyword>
<dbReference type="AlphaFoldDB" id="A0A200R563"/>
<evidence type="ECO:0000256" key="1">
    <source>
        <dbReference type="ARBA" id="ARBA00004604"/>
    </source>
</evidence>
<protein>
    <submittedName>
        <fullName evidence="12">Zinc finger protein</fullName>
    </submittedName>
</protein>
<evidence type="ECO:0000256" key="2">
    <source>
        <dbReference type="ARBA" id="ARBA00006673"/>
    </source>
</evidence>
<dbReference type="PROSITE" id="PS00028">
    <property type="entry name" value="ZINC_FINGER_C2H2_1"/>
    <property type="match status" value="1"/>
</dbReference>
<keyword evidence="9" id="KW-0863">Zinc-finger</keyword>
<dbReference type="FunFam" id="2.60.120.340:FF:000004">
    <property type="entry name" value="Histone deacetylase HDT1"/>
    <property type="match status" value="1"/>
</dbReference>
<evidence type="ECO:0000256" key="4">
    <source>
        <dbReference type="ARBA" id="ARBA00022801"/>
    </source>
</evidence>
<evidence type="ECO:0000313" key="13">
    <source>
        <dbReference type="Proteomes" id="UP000195402"/>
    </source>
</evidence>
<feature type="compositionally biased region" description="Basic and acidic residues" evidence="10">
    <location>
        <begin position="148"/>
        <end position="162"/>
    </location>
</feature>